<dbReference type="HOGENOM" id="CLU_035509_15_0_1"/>
<feature type="transmembrane region" description="Helical" evidence="1">
    <location>
        <begin position="146"/>
        <end position="172"/>
    </location>
</feature>
<feature type="domain" description="DUF6533" evidence="2">
    <location>
        <begin position="27"/>
        <end position="69"/>
    </location>
</feature>
<dbReference type="Pfam" id="PF20151">
    <property type="entry name" value="DUF6533"/>
    <property type="match status" value="1"/>
</dbReference>
<evidence type="ECO:0000313" key="3">
    <source>
        <dbReference type="EMBL" id="KIJ62694.1"/>
    </source>
</evidence>
<keyword evidence="4" id="KW-1185">Reference proteome</keyword>
<keyword evidence="1" id="KW-1133">Transmembrane helix</keyword>
<evidence type="ECO:0000259" key="2">
    <source>
        <dbReference type="Pfam" id="PF20151"/>
    </source>
</evidence>
<keyword evidence="1" id="KW-0472">Membrane</keyword>
<evidence type="ECO:0000256" key="1">
    <source>
        <dbReference type="SAM" id="Phobius"/>
    </source>
</evidence>
<sequence>MSTPAAEAALLAEYISAARIVQVTRICQLAPYVAMVYDHILTIDQEVEHIWNRPRSLSSVLYVTLRYGGTAAIVVNAFAFLAQAGASNELYVVQNTVLIITDLAVALTHGKVFIVEQGWPACLTLWLVQFILQMRLYALYNHSRKLLFLMGGAFIAEIAAMSTILIIANIAAKGVNEPAAGIFICDDLNTPKIFYSFWLAPLVFESILCLLAIRIGIQRSKDHFRPTSIRGTRLVNVVVMGNVVYFVGILLACIVNAAMWQSLSSQWLEVPEGFPQAIEVIAGCRLILHIRSAATQNPDATITAPIQIPLQHLTPKSNLDDASC</sequence>
<gene>
    <name evidence="3" type="ORF">HYDPIDRAFT_30286</name>
</gene>
<reference evidence="3 4" key="1">
    <citation type="submission" date="2014-04" db="EMBL/GenBank/DDBJ databases">
        <title>Evolutionary Origins and Diversification of the Mycorrhizal Mutualists.</title>
        <authorList>
            <consortium name="DOE Joint Genome Institute"/>
            <consortium name="Mycorrhizal Genomics Consortium"/>
            <person name="Kohler A."/>
            <person name="Kuo A."/>
            <person name="Nagy L.G."/>
            <person name="Floudas D."/>
            <person name="Copeland A."/>
            <person name="Barry K.W."/>
            <person name="Cichocki N."/>
            <person name="Veneault-Fourrey C."/>
            <person name="LaButti K."/>
            <person name="Lindquist E.A."/>
            <person name="Lipzen A."/>
            <person name="Lundell T."/>
            <person name="Morin E."/>
            <person name="Murat C."/>
            <person name="Riley R."/>
            <person name="Ohm R."/>
            <person name="Sun H."/>
            <person name="Tunlid A."/>
            <person name="Henrissat B."/>
            <person name="Grigoriev I.V."/>
            <person name="Hibbett D.S."/>
            <person name="Martin F."/>
        </authorList>
    </citation>
    <scope>NUCLEOTIDE SEQUENCE [LARGE SCALE GENOMIC DNA]</scope>
    <source>
        <strain evidence="3 4">MD-312</strain>
    </source>
</reference>
<dbReference type="InterPro" id="IPR045340">
    <property type="entry name" value="DUF6533"/>
</dbReference>
<name>A0A0C9VAP0_9AGAM</name>
<feature type="transmembrane region" description="Helical" evidence="1">
    <location>
        <begin position="118"/>
        <end position="139"/>
    </location>
</feature>
<accession>A0A0C9VAP0</accession>
<feature type="transmembrane region" description="Helical" evidence="1">
    <location>
        <begin position="192"/>
        <end position="213"/>
    </location>
</feature>
<dbReference type="EMBL" id="KN839854">
    <property type="protein sequence ID" value="KIJ62694.1"/>
    <property type="molecule type" value="Genomic_DNA"/>
</dbReference>
<dbReference type="AlphaFoldDB" id="A0A0C9VAP0"/>
<dbReference type="Proteomes" id="UP000053820">
    <property type="component" value="Unassembled WGS sequence"/>
</dbReference>
<protein>
    <recommendedName>
        <fullName evidence="2">DUF6533 domain-containing protein</fullName>
    </recommendedName>
</protein>
<keyword evidence="1" id="KW-0812">Transmembrane</keyword>
<proteinExistence type="predicted"/>
<dbReference type="OrthoDB" id="2688919at2759"/>
<feature type="transmembrane region" description="Helical" evidence="1">
    <location>
        <begin position="60"/>
        <end position="82"/>
    </location>
</feature>
<feature type="transmembrane region" description="Helical" evidence="1">
    <location>
        <begin position="234"/>
        <end position="260"/>
    </location>
</feature>
<evidence type="ECO:0000313" key="4">
    <source>
        <dbReference type="Proteomes" id="UP000053820"/>
    </source>
</evidence>
<organism evidence="3 4">
    <name type="scientific">Hydnomerulius pinastri MD-312</name>
    <dbReference type="NCBI Taxonomy" id="994086"/>
    <lineage>
        <taxon>Eukaryota</taxon>
        <taxon>Fungi</taxon>
        <taxon>Dikarya</taxon>
        <taxon>Basidiomycota</taxon>
        <taxon>Agaricomycotina</taxon>
        <taxon>Agaricomycetes</taxon>
        <taxon>Agaricomycetidae</taxon>
        <taxon>Boletales</taxon>
        <taxon>Boletales incertae sedis</taxon>
        <taxon>Leucogyrophana</taxon>
    </lineage>
</organism>